<accession>A0ABR7GNJ4</accession>
<dbReference type="InterPro" id="IPR008189">
    <property type="entry name" value="rRNA_ssu_MeTfrase_I"/>
</dbReference>
<dbReference type="PANTHER" id="PTHR46111:SF1">
    <property type="entry name" value="RIBOSOMAL RNA SMALL SUBUNIT METHYLTRANSFERASE I"/>
    <property type="match status" value="1"/>
</dbReference>
<sequence length="281" mass="30988">MSTLYLVATPIGNLGDLSPRAREILSTVDFIAAEDTRVTQKLLTACELPRKPMISYYEHNRRARGEVVLERMLGGETCALVTDAGTPAVSDPGEDLVALCAEHDIPVIPVPGCCAAVCALAASGLPTGRWCFEGFLSVNKKARREHLDALEGEKRTMIFYEAPHKLCATLRDLAAAFGEERRLSLSRELTKLHEQTLRMTLGEAMRYFDENAPRGEFVLIVEGAPDEPETEQSEEERLAAAAEAVRRRIEQGQTQKDAVKAVSAEVGVKKNALYRYVLENE</sequence>
<dbReference type="Pfam" id="PF00590">
    <property type="entry name" value="TP_methylase"/>
    <property type="match status" value="1"/>
</dbReference>
<comment type="similarity">
    <text evidence="6">Belongs to the methyltransferase superfamily. RsmI family.</text>
</comment>
<dbReference type="InterPro" id="IPR014776">
    <property type="entry name" value="4pyrrole_Mease_sub2"/>
</dbReference>
<dbReference type="Proteomes" id="UP000641741">
    <property type="component" value="Unassembled WGS sequence"/>
</dbReference>
<evidence type="ECO:0000313" key="8">
    <source>
        <dbReference type="EMBL" id="MBC5695874.1"/>
    </source>
</evidence>
<evidence type="ECO:0000313" key="9">
    <source>
        <dbReference type="Proteomes" id="UP000641741"/>
    </source>
</evidence>
<keyword evidence="5 6" id="KW-0949">S-adenosyl-L-methionine</keyword>
<evidence type="ECO:0000256" key="1">
    <source>
        <dbReference type="ARBA" id="ARBA00022490"/>
    </source>
</evidence>
<proteinExistence type="inferred from homology"/>
<dbReference type="InterPro" id="IPR035996">
    <property type="entry name" value="4pyrrol_Methylase_sf"/>
</dbReference>
<organism evidence="8 9">
    <name type="scientific">Agathobaculum hominis</name>
    <dbReference type="NCBI Taxonomy" id="2763014"/>
    <lineage>
        <taxon>Bacteria</taxon>
        <taxon>Bacillati</taxon>
        <taxon>Bacillota</taxon>
        <taxon>Clostridia</taxon>
        <taxon>Eubacteriales</taxon>
        <taxon>Butyricicoccaceae</taxon>
        <taxon>Agathobaculum</taxon>
    </lineage>
</organism>
<evidence type="ECO:0000259" key="7">
    <source>
        <dbReference type="Pfam" id="PF00590"/>
    </source>
</evidence>
<keyword evidence="9" id="KW-1185">Reference proteome</keyword>
<dbReference type="InterPro" id="IPR000878">
    <property type="entry name" value="4pyrrol_Mease"/>
</dbReference>
<dbReference type="RefSeq" id="WP_186970073.1">
    <property type="nucleotide sequence ID" value="NZ_JACOPK010000006.1"/>
</dbReference>
<name>A0ABR7GNJ4_9FIRM</name>
<evidence type="ECO:0000256" key="5">
    <source>
        <dbReference type="ARBA" id="ARBA00022691"/>
    </source>
</evidence>
<evidence type="ECO:0000256" key="2">
    <source>
        <dbReference type="ARBA" id="ARBA00022552"/>
    </source>
</evidence>
<gene>
    <name evidence="6 8" type="primary">rsmI</name>
    <name evidence="8" type="ORF">H8S02_07935</name>
</gene>
<feature type="domain" description="Tetrapyrrole methylase" evidence="7">
    <location>
        <begin position="3"/>
        <end position="204"/>
    </location>
</feature>
<dbReference type="EC" id="2.1.1.198" evidence="6"/>
<comment type="catalytic activity">
    <reaction evidence="6">
        <text>cytidine(1402) in 16S rRNA + S-adenosyl-L-methionine = 2'-O-methylcytidine(1402) in 16S rRNA + S-adenosyl-L-homocysteine + H(+)</text>
        <dbReference type="Rhea" id="RHEA:42924"/>
        <dbReference type="Rhea" id="RHEA-COMP:10285"/>
        <dbReference type="Rhea" id="RHEA-COMP:10286"/>
        <dbReference type="ChEBI" id="CHEBI:15378"/>
        <dbReference type="ChEBI" id="CHEBI:57856"/>
        <dbReference type="ChEBI" id="CHEBI:59789"/>
        <dbReference type="ChEBI" id="CHEBI:74495"/>
        <dbReference type="ChEBI" id="CHEBI:82748"/>
        <dbReference type="EC" id="2.1.1.198"/>
    </reaction>
</comment>
<keyword evidence="1 6" id="KW-0963">Cytoplasm</keyword>
<keyword evidence="4 6" id="KW-0808">Transferase</keyword>
<evidence type="ECO:0000256" key="3">
    <source>
        <dbReference type="ARBA" id="ARBA00022603"/>
    </source>
</evidence>
<protein>
    <recommendedName>
        <fullName evidence="6">Ribosomal RNA small subunit methyltransferase I</fullName>
        <ecNumber evidence="6">2.1.1.198</ecNumber>
    </recommendedName>
    <alternativeName>
        <fullName evidence="6">16S rRNA 2'-O-ribose C1402 methyltransferase</fullName>
    </alternativeName>
    <alternativeName>
        <fullName evidence="6">rRNA (cytidine-2'-O-)-methyltransferase RsmI</fullName>
    </alternativeName>
</protein>
<dbReference type="EMBL" id="JACOPK010000006">
    <property type="protein sequence ID" value="MBC5695874.1"/>
    <property type="molecule type" value="Genomic_DNA"/>
</dbReference>
<dbReference type="Gene3D" id="3.40.1010.10">
    <property type="entry name" value="Cobalt-precorrin-4 Transmethylase, Domain 1"/>
    <property type="match status" value="1"/>
</dbReference>
<dbReference type="InterPro" id="IPR014777">
    <property type="entry name" value="4pyrrole_Mease_sub1"/>
</dbReference>
<keyword evidence="3 6" id="KW-0489">Methyltransferase</keyword>
<dbReference type="NCBIfam" id="TIGR00096">
    <property type="entry name" value="16S rRNA (cytidine(1402)-2'-O)-methyltransferase"/>
    <property type="match status" value="1"/>
</dbReference>
<dbReference type="GO" id="GO:0032259">
    <property type="term" value="P:methylation"/>
    <property type="evidence" value="ECO:0007669"/>
    <property type="project" value="UniProtKB-KW"/>
</dbReference>
<reference evidence="8 9" key="1">
    <citation type="submission" date="2020-08" db="EMBL/GenBank/DDBJ databases">
        <title>Genome public.</title>
        <authorList>
            <person name="Liu C."/>
            <person name="Sun Q."/>
        </authorList>
    </citation>
    <scope>NUCLEOTIDE SEQUENCE [LARGE SCALE GENOMIC DNA]</scope>
    <source>
        <strain evidence="8 9">M2</strain>
    </source>
</reference>
<dbReference type="PIRSF" id="PIRSF005917">
    <property type="entry name" value="MTase_YraL"/>
    <property type="match status" value="1"/>
</dbReference>
<dbReference type="PANTHER" id="PTHR46111">
    <property type="entry name" value="RIBOSOMAL RNA SMALL SUBUNIT METHYLTRANSFERASE I"/>
    <property type="match status" value="1"/>
</dbReference>
<dbReference type="GO" id="GO:0008168">
    <property type="term" value="F:methyltransferase activity"/>
    <property type="evidence" value="ECO:0007669"/>
    <property type="project" value="UniProtKB-KW"/>
</dbReference>
<comment type="caution">
    <text evidence="8">The sequence shown here is derived from an EMBL/GenBank/DDBJ whole genome shotgun (WGS) entry which is preliminary data.</text>
</comment>
<dbReference type="SUPFAM" id="SSF53790">
    <property type="entry name" value="Tetrapyrrole methylase"/>
    <property type="match status" value="1"/>
</dbReference>
<evidence type="ECO:0000256" key="6">
    <source>
        <dbReference type="HAMAP-Rule" id="MF_01877"/>
    </source>
</evidence>
<dbReference type="CDD" id="cd11648">
    <property type="entry name" value="RsmI"/>
    <property type="match status" value="1"/>
</dbReference>
<comment type="function">
    <text evidence="6">Catalyzes the 2'-O-methylation of the ribose of cytidine 1402 (C1402) in 16S rRNA.</text>
</comment>
<keyword evidence="2 6" id="KW-0698">rRNA processing</keyword>
<comment type="subcellular location">
    <subcellularLocation>
        <location evidence="6">Cytoplasm</location>
    </subcellularLocation>
</comment>
<dbReference type="HAMAP" id="MF_01877">
    <property type="entry name" value="16SrRNA_methyltr_I"/>
    <property type="match status" value="1"/>
</dbReference>
<dbReference type="Gene3D" id="3.30.950.10">
    <property type="entry name" value="Methyltransferase, Cobalt-precorrin-4 Transmethylase, Domain 2"/>
    <property type="match status" value="1"/>
</dbReference>
<evidence type="ECO:0000256" key="4">
    <source>
        <dbReference type="ARBA" id="ARBA00022679"/>
    </source>
</evidence>